<organism evidence="1 2">
    <name type="scientific">Fundicoccus culcitae</name>
    <dbReference type="NCBI Taxonomy" id="2969821"/>
    <lineage>
        <taxon>Bacteria</taxon>
        <taxon>Bacillati</taxon>
        <taxon>Bacillota</taxon>
        <taxon>Bacilli</taxon>
        <taxon>Lactobacillales</taxon>
        <taxon>Aerococcaceae</taxon>
        <taxon>Fundicoccus</taxon>
    </lineage>
</organism>
<sequence length="193" mass="21922">MAKVNELVDKVINKETSALEEDVERKRFDLKNALVAKEAETQRDLVSEKEKIDKKMQEQHQIAVQSRQIVYRDQLLTQKQALIEELFDAALKELDNLPQETFRSFVLAILKQFEGQGDLTLVLGSYSKGLIDQSWLESLAIEGVNIQLAADTIQSKGGFILEKLGSQYNFLNDSLIEEVRTQLIIDISKSLNP</sequence>
<dbReference type="Proteomes" id="UP001315967">
    <property type="component" value="Chromosome"/>
</dbReference>
<evidence type="ECO:0000313" key="1">
    <source>
        <dbReference type="EMBL" id="UUX33643.1"/>
    </source>
</evidence>
<dbReference type="InterPro" id="IPR038495">
    <property type="entry name" value="ATPase_E_C"/>
</dbReference>
<proteinExistence type="predicted"/>
<keyword evidence="2" id="KW-1185">Reference proteome</keyword>
<protein>
    <recommendedName>
        <fullName evidence="3">V-type ATP synthase subunit E</fullName>
    </recommendedName>
</protein>
<accession>A0ABY5P5G0</accession>
<gene>
    <name evidence="1" type="ORF">NRE15_12155</name>
</gene>
<evidence type="ECO:0000313" key="2">
    <source>
        <dbReference type="Proteomes" id="UP001315967"/>
    </source>
</evidence>
<dbReference type="SUPFAM" id="SSF160527">
    <property type="entry name" value="V-type ATPase subunit E-like"/>
    <property type="match status" value="1"/>
</dbReference>
<dbReference type="EMBL" id="CP102453">
    <property type="protein sequence ID" value="UUX33643.1"/>
    <property type="molecule type" value="Genomic_DNA"/>
</dbReference>
<dbReference type="Gene3D" id="3.30.2320.30">
    <property type="entry name" value="ATP synthase, E subunit, C-terminal"/>
    <property type="match status" value="1"/>
</dbReference>
<dbReference type="RefSeq" id="WP_313793147.1">
    <property type="nucleotide sequence ID" value="NZ_CP102453.1"/>
</dbReference>
<name>A0ABY5P5G0_9LACT</name>
<reference evidence="1 2" key="1">
    <citation type="submission" date="2022-08" db="EMBL/GenBank/DDBJ databases">
        <title>Aerococcaceae sp. nov isolated from spoiled eye mask.</title>
        <authorList>
            <person name="Zhou G."/>
            <person name="Xie X.-B."/>
            <person name="Shi Q.-S."/>
            <person name="Wang Y.-S."/>
            <person name="Wen X."/>
            <person name="Peng H."/>
            <person name="Yang X.-J."/>
            <person name="Tao H.-B."/>
            <person name="Huang X.-M."/>
        </authorList>
    </citation>
    <scope>NUCLEOTIDE SEQUENCE [LARGE SCALE GENOMIC DNA]</scope>
    <source>
        <strain evidence="2">DM20194951</strain>
    </source>
</reference>
<evidence type="ECO:0008006" key="3">
    <source>
        <dbReference type="Google" id="ProtNLM"/>
    </source>
</evidence>